<comment type="caution">
    <text evidence="2">The sequence shown here is derived from an EMBL/GenBank/DDBJ whole genome shotgun (WGS) entry which is preliminary data.</text>
</comment>
<organism evidence="2 3">
    <name type="scientific">Pleurostoma richardsiae</name>
    <dbReference type="NCBI Taxonomy" id="41990"/>
    <lineage>
        <taxon>Eukaryota</taxon>
        <taxon>Fungi</taxon>
        <taxon>Dikarya</taxon>
        <taxon>Ascomycota</taxon>
        <taxon>Pezizomycotina</taxon>
        <taxon>Sordariomycetes</taxon>
        <taxon>Sordariomycetidae</taxon>
        <taxon>Calosphaeriales</taxon>
        <taxon>Pleurostomataceae</taxon>
        <taxon>Pleurostoma</taxon>
    </lineage>
</organism>
<protein>
    <submittedName>
        <fullName evidence="2">Demethylmenaquinone methyltransferase</fullName>
    </submittedName>
</protein>
<dbReference type="Proteomes" id="UP001174694">
    <property type="component" value="Unassembled WGS sequence"/>
</dbReference>
<comment type="similarity">
    <text evidence="1">Belongs to the methyltransferase superfamily. LaeA methyltransferase family.</text>
</comment>
<dbReference type="Pfam" id="PF13489">
    <property type="entry name" value="Methyltransf_23"/>
    <property type="match status" value="1"/>
</dbReference>
<proteinExistence type="inferred from homology"/>
<dbReference type="PANTHER" id="PTHR43591:SF10">
    <property type="entry name" value="ABC TRANSMEMBRANE TYPE-1 DOMAIN-CONTAINING PROTEIN-RELATED"/>
    <property type="match status" value="1"/>
</dbReference>
<gene>
    <name evidence="2" type="ORF">NKR23_g9427</name>
</gene>
<dbReference type="Gene3D" id="3.40.50.150">
    <property type="entry name" value="Vaccinia Virus protein VP39"/>
    <property type="match status" value="1"/>
</dbReference>
<keyword evidence="2" id="KW-0489">Methyltransferase</keyword>
<dbReference type="InterPro" id="IPR029063">
    <property type="entry name" value="SAM-dependent_MTases_sf"/>
</dbReference>
<keyword evidence="3" id="KW-1185">Reference proteome</keyword>
<dbReference type="EMBL" id="JANBVO010000036">
    <property type="protein sequence ID" value="KAJ9137094.1"/>
    <property type="molecule type" value="Genomic_DNA"/>
</dbReference>
<dbReference type="PANTHER" id="PTHR43591">
    <property type="entry name" value="METHYLTRANSFERASE"/>
    <property type="match status" value="1"/>
</dbReference>
<accession>A0AA38RHF2</accession>
<dbReference type="CDD" id="cd02440">
    <property type="entry name" value="AdoMet_MTases"/>
    <property type="match status" value="1"/>
</dbReference>
<evidence type="ECO:0000256" key="1">
    <source>
        <dbReference type="ARBA" id="ARBA00038158"/>
    </source>
</evidence>
<sequence>MSAAEETHECIEIVNDPGVWSSGQERSLEDPDLANQDDRDSSLDAEKACLLVFFALQIWDALTAVQSPRLNCVYLVQHHWLTLMLGDELYLASIGDNPQRVLDIGTGTGIWAIDMADRFPSAEVIGTDISPTQPSWVPSNLSFQIDDAQLDWTFQPDSFDFIHVRYMQGAIDDWPKFYRQMFRPLKPGGWYQHIEPDIELRSENPDVKVDDKHIFQQWANLFYGAGDKLGRTFRSANGSMDKWAQDAGFADITHKKFKIPYGSWPKDKKLKELGTYTGLYLELSLDGFAIYPVGQILDWSLEEVQVLVAKARSTIRNPRTMTVGDMPLIYGQKPELAAKIAPAS</sequence>
<evidence type="ECO:0000313" key="2">
    <source>
        <dbReference type="EMBL" id="KAJ9137094.1"/>
    </source>
</evidence>
<dbReference type="GO" id="GO:0032259">
    <property type="term" value="P:methylation"/>
    <property type="evidence" value="ECO:0007669"/>
    <property type="project" value="UniProtKB-KW"/>
</dbReference>
<dbReference type="SUPFAM" id="SSF53335">
    <property type="entry name" value="S-adenosyl-L-methionine-dependent methyltransferases"/>
    <property type="match status" value="1"/>
</dbReference>
<name>A0AA38RHF2_9PEZI</name>
<keyword evidence="2" id="KW-0808">Transferase</keyword>
<dbReference type="GO" id="GO:0008168">
    <property type="term" value="F:methyltransferase activity"/>
    <property type="evidence" value="ECO:0007669"/>
    <property type="project" value="UniProtKB-KW"/>
</dbReference>
<reference evidence="2" key="1">
    <citation type="submission" date="2022-07" db="EMBL/GenBank/DDBJ databases">
        <title>Fungi with potential for degradation of polypropylene.</title>
        <authorList>
            <person name="Gostincar C."/>
        </authorList>
    </citation>
    <scope>NUCLEOTIDE SEQUENCE</scope>
    <source>
        <strain evidence="2">EXF-13308</strain>
    </source>
</reference>
<evidence type="ECO:0000313" key="3">
    <source>
        <dbReference type="Proteomes" id="UP001174694"/>
    </source>
</evidence>
<dbReference type="AlphaFoldDB" id="A0AA38RHF2"/>